<dbReference type="PANTHER" id="PTHR35658:SF1">
    <property type="entry name" value="CHROMOSOME 21 OPEN READING FRAME 62"/>
    <property type="match status" value="1"/>
</dbReference>
<accession>A0A3Q3X323</accession>
<dbReference type="OMA" id="VWFKELW"/>
<protein>
    <submittedName>
        <fullName evidence="1">Uncharacterized protein</fullName>
    </submittedName>
</protein>
<reference evidence="1" key="1">
    <citation type="submission" date="2025-08" db="UniProtKB">
        <authorList>
            <consortium name="Ensembl"/>
        </authorList>
    </citation>
    <scope>IDENTIFICATION</scope>
</reference>
<dbReference type="AlphaFoldDB" id="A0A3Q3X323"/>
<organism evidence="1 2">
    <name type="scientific">Mola mola</name>
    <name type="common">Ocean sunfish</name>
    <name type="synonym">Tetraodon mola</name>
    <dbReference type="NCBI Taxonomy" id="94237"/>
    <lineage>
        <taxon>Eukaryota</taxon>
        <taxon>Metazoa</taxon>
        <taxon>Chordata</taxon>
        <taxon>Craniata</taxon>
        <taxon>Vertebrata</taxon>
        <taxon>Euteleostomi</taxon>
        <taxon>Actinopterygii</taxon>
        <taxon>Neopterygii</taxon>
        <taxon>Teleostei</taxon>
        <taxon>Neoteleostei</taxon>
        <taxon>Acanthomorphata</taxon>
        <taxon>Eupercaria</taxon>
        <taxon>Tetraodontiformes</taxon>
        <taxon>Molidae</taxon>
        <taxon>Mola</taxon>
    </lineage>
</organism>
<keyword evidence="2" id="KW-1185">Reference proteome</keyword>
<dbReference type="InterPro" id="IPR029250">
    <property type="entry name" value="ECPIP"/>
</dbReference>
<reference evidence="1" key="2">
    <citation type="submission" date="2025-09" db="UniProtKB">
        <authorList>
            <consortium name="Ensembl"/>
        </authorList>
    </citation>
    <scope>IDENTIFICATION</scope>
</reference>
<name>A0A3Q3X323_MOLML</name>
<dbReference type="Ensembl" id="ENSMMOT00000025705.1">
    <property type="protein sequence ID" value="ENSMMOP00000025283.1"/>
    <property type="gene ID" value="ENSMMOG00000019187.1"/>
</dbReference>
<sequence length="215" mass="22859">MKPCCCCCSLNTTLLFGSGTPGYNLRNCSCSTPVRDCSEALANSLCRCHTVLRSSLPPGGLREPGRLTIWVKEMWILELLNRSTVGHLRLSFCGVTPVDSKHLALLGVRTLGIHSTAPEAHYPNQEIAVAPAAGVATELEALSFDLSSSLHMTLLDVAVLNGLSALKAYTVVGPPADTISQHFPHLALSPARPSPAEAAEPAAAPLQKLLMTFVY</sequence>
<dbReference type="PANTHER" id="PTHR35658">
    <property type="entry name" value="RCG58666, ISOFORM CRA_A"/>
    <property type="match status" value="1"/>
</dbReference>
<evidence type="ECO:0000313" key="2">
    <source>
        <dbReference type="Proteomes" id="UP000261620"/>
    </source>
</evidence>
<evidence type="ECO:0000313" key="1">
    <source>
        <dbReference type="Ensembl" id="ENSMMOP00000025283.1"/>
    </source>
</evidence>
<dbReference type="Pfam" id="PF15137">
    <property type="entry name" value="ECPIP"/>
    <property type="match status" value="1"/>
</dbReference>
<proteinExistence type="predicted"/>
<dbReference type="Proteomes" id="UP000261620">
    <property type="component" value="Unplaced"/>
</dbReference>